<proteinExistence type="predicted"/>
<reference evidence="1" key="1">
    <citation type="journal article" date="2023" name="Int. J. Syst. Evol. Microbiol.">
        <title>Collibacillus ludicampi gen. nov., sp. nov., a new soil bacterium of the family Alicyclobacillaceae.</title>
        <authorList>
            <person name="Jojima T."/>
            <person name="Ioku Y."/>
            <person name="Fukuta Y."/>
            <person name="Shirasaka N."/>
            <person name="Matsumura Y."/>
            <person name="Mori M."/>
        </authorList>
    </citation>
    <scope>NUCLEOTIDE SEQUENCE</scope>
    <source>
        <strain evidence="1">TP075</strain>
    </source>
</reference>
<comment type="caution">
    <text evidence="1">The sequence shown here is derived from an EMBL/GenBank/DDBJ whole genome shotgun (WGS) entry which is preliminary data.</text>
</comment>
<evidence type="ECO:0000313" key="2">
    <source>
        <dbReference type="Proteomes" id="UP001057291"/>
    </source>
</evidence>
<sequence>MNLFTQKLIADICDADLRVRSRVARKYSLVIRVQDLQKLLREEKRADESERE</sequence>
<dbReference type="Proteomes" id="UP001057291">
    <property type="component" value="Unassembled WGS sequence"/>
</dbReference>
<keyword evidence="2" id="KW-1185">Reference proteome</keyword>
<dbReference type="AlphaFoldDB" id="A0AAV4LDQ8"/>
<name>A0AAV4LDQ8_9BACL</name>
<dbReference type="EMBL" id="BOQE01000001">
    <property type="protein sequence ID" value="GIM45936.1"/>
    <property type="molecule type" value="Genomic_DNA"/>
</dbReference>
<protein>
    <submittedName>
        <fullName evidence="1">Uncharacterized protein</fullName>
    </submittedName>
</protein>
<accession>A0AAV4LDQ8</accession>
<evidence type="ECO:0000313" key="1">
    <source>
        <dbReference type="EMBL" id="GIM45936.1"/>
    </source>
</evidence>
<organism evidence="1 2">
    <name type="scientific">Collibacillus ludicampi</name>
    <dbReference type="NCBI Taxonomy" id="2771369"/>
    <lineage>
        <taxon>Bacteria</taxon>
        <taxon>Bacillati</taxon>
        <taxon>Bacillota</taxon>
        <taxon>Bacilli</taxon>
        <taxon>Bacillales</taxon>
        <taxon>Alicyclobacillaceae</taxon>
        <taxon>Collibacillus</taxon>
    </lineage>
</organism>
<gene>
    <name evidence="1" type="ORF">DNHGIG_14850</name>
</gene>